<proteinExistence type="predicted"/>
<comment type="caution">
    <text evidence="1">The sequence shown here is derived from an EMBL/GenBank/DDBJ whole genome shotgun (WGS) entry which is preliminary data.</text>
</comment>
<accession>A0A4C1TWZ0</accession>
<reference evidence="1 2" key="1">
    <citation type="journal article" date="2019" name="Commun. Biol.">
        <title>The bagworm genome reveals a unique fibroin gene that provides high tensile strength.</title>
        <authorList>
            <person name="Kono N."/>
            <person name="Nakamura H."/>
            <person name="Ohtoshi R."/>
            <person name="Tomita M."/>
            <person name="Numata K."/>
            <person name="Arakawa K."/>
        </authorList>
    </citation>
    <scope>NUCLEOTIDE SEQUENCE [LARGE SCALE GENOMIC DNA]</scope>
</reference>
<sequence>MTATHWNQLLSASLSGSDFDLATHGTDHGVGHIVTEPPDAGPAPARGRCVRASWLAGVAADSCLNDEAMYE</sequence>
<dbReference type="AlphaFoldDB" id="A0A4C1TWZ0"/>
<gene>
    <name evidence="1" type="ORF">EVAR_13003_1</name>
</gene>
<keyword evidence="2" id="KW-1185">Reference proteome</keyword>
<evidence type="ECO:0000313" key="1">
    <source>
        <dbReference type="EMBL" id="GBP18542.1"/>
    </source>
</evidence>
<dbReference type="EMBL" id="BGZK01000098">
    <property type="protein sequence ID" value="GBP18542.1"/>
    <property type="molecule type" value="Genomic_DNA"/>
</dbReference>
<evidence type="ECO:0000313" key="2">
    <source>
        <dbReference type="Proteomes" id="UP000299102"/>
    </source>
</evidence>
<dbReference type="Proteomes" id="UP000299102">
    <property type="component" value="Unassembled WGS sequence"/>
</dbReference>
<name>A0A4C1TWZ0_EUMVA</name>
<organism evidence="1 2">
    <name type="scientific">Eumeta variegata</name>
    <name type="common">Bagworm moth</name>
    <name type="synonym">Eumeta japonica</name>
    <dbReference type="NCBI Taxonomy" id="151549"/>
    <lineage>
        <taxon>Eukaryota</taxon>
        <taxon>Metazoa</taxon>
        <taxon>Ecdysozoa</taxon>
        <taxon>Arthropoda</taxon>
        <taxon>Hexapoda</taxon>
        <taxon>Insecta</taxon>
        <taxon>Pterygota</taxon>
        <taxon>Neoptera</taxon>
        <taxon>Endopterygota</taxon>
        <taxon>Lepidoptera</taxon>
        <taxon>Glossata</taxon>
        <taxon>Ditrysia</taxon>
        <taxon>Tineoidea</taxon>
        <taxon>Psychidae</taxon>
        <taxon>Oiketicinae</taxon>
        <taxon>Eumeta</taxon>
    </lineage>
</organism>
<protein>
    <submittedName>
        <fullName evidence="1">Uncharacterized protein</fullName>
    </submittedName>
</protein>